<feature type="transmembrane region" description="Helical" evidence="4">
    <location>
        <begin position="107"/>
        <end position="131"/>
    </location>
</feature>
<protein>
    <submittedName>
        <fullName evidence="6">MFS transporter</fullName>
    </submittedName>
</protein>
<sequence length="424" mass="44548">MTRVSRRPFGQNYAFVVAGVTFASLLVSAGLRAAPGVLLVPLEQSFGWSRSTTSLSAAIGIFLYGLVGPFAAALMQRFGIKRVLASALAVMALSVASSAFMREPWHLFLSWGVISGLASGCVAVVLGAAVVNRWFAKNRGLVMGLLTASTATGTLIFLPGLAAIAQAGGWKPVVLTVAACAAALVPIVLLLMPERPQDAGLVPYGADPAHPPAEVRRENPFMAAISGLLDASRSRDFWLLFATFFVCGFTTNGLVGTHLIAFCADQGIAEVQAAGLLAMMGVFDLFGTTFSGWLTDRFDARKLLFVYYGLRGLSLIWLPFTDFSVVSLSVFAAFYGLDWIATVPPTLKLTNQAFGERAAPIVFGWIVAGHQLGGASAAFFAGLVRTMEGRYLEAFVAAGLTGVAAALLSLLIGRGSPRRAGAAA</sequence>
<keyword evidence="7" id="KW-1185">Reference proteome</keyword>
<feature type="transmembrane region" description="Helical" evidence="4">
    <location>
        <begin position="357"/>
        <end position="384"/>
    </location>
</feature>
<dbReference type="InterPro" id="IPR011701">
    <property type="entry name" value="MFS"/>
</dbReference>
<gene>
    <name evidence="6" type="ORF">F0357_11250</name>
</gene>
<dbReference type="GO" id="GO:0022857">
    <property type="term" value="F:transmembrane transporter activity"/>
    <property type="evidence" value="ECO:0007669"/>
    <property type="project" value="InterPro"/>
</dbReference>
<organism evidence="6 7">
    <name type="scientific">Segnochrobactrum spirostomi</name>
    <dbReference type="NCBI Taxonomy" id="2608987"/>
    <lineage>
        <taxon>Bacteria</taxon>
        <taxon>Pseudomonadati</taxon>
        <taxon>Pseudomonadota</taxon>
        <taxon>Alphaproteobacteria</taxon>
        <taxon>Hyphomicrobiales</taxon>
        <taxon>Segnochrobactraceae</taxon>
        <taxon>Segnochrobactrum</taxon>
    </lineage>
</organism>
<proteinExistence type="predicted"/>
<feature type="transmembrane region" description="Helical" evidence="4">
    <location>
        <begin position="12"/>
        <end position="34"/>
    </location>
</feature>
<dbReference type="PANTHER" id="PTHR11360">
    <property type="entry name" value="MONOCARBOXYLATE TRANSPORTER"/>
    <property type="match status" value="1"/>
</dbReference>
<keyword evidence="3 4" id="KW-0472">Membrane</keyword>
<dbReference type="InterPro" id="IPR036259">
    <property type="entry name" value="MFS_trans_sf"/>
</dbReference>
<feature type="domain" description="Major facilitator superfamily (MFS) profile" evidence="5">
    <location>
        <begin position="16"/>
        <end position="417"/>
    </location>
</feature>
<feature type="transmembrane region" description="Helical" evidence="4">
    <location>
        <begin position="273"/>
        <end position="294"/>
    </location>
</feature>
<dbReference type="PANTHER" id="PTHR11360:SF290">
    <property type="entry name" value="MONOCARBOXYLATE MFS PERMEASE"/>
    <property type="match status" value="1"/>
</dbReference>
<feature type="transmembrane region" description="Helical" evidence="4">
    <location>
        <begin position="173"/>
        <end position="192"/>
    </location>
</feature>
<dbReference type="EMBL" id="VWNA01000001">
    <property type="protein sequence ID" value="MQT13207.1"/>
    <property type="molecule type" value="Genomic_DNA"/>
</dbReference>
<dbReference type="PROSITE" id="PS50850">
    <property type="entry name" value="MFS"/>
    <property type="match status" value="1"/>
</dbReference>
<evidence type="ECO:0000256" key="2">
    <source>
        <dbReference type="ARBA" id="ARBA00022989"/>
    </source>
</evidence>
<dbReference type="CDD" id="cd17355">
    <property type="entry name" value="MFS_YcxA_like"/>
    <property type="match status" value="1"/>
</dbReference>
<comment type="caution">
    <text evidence="6">The sequence shown here is derived from an EMBL/GenBank/DDBJ whole genome shotgun (WGS) entry which is preliminary data.</text>
</comment>
<reference evidence="6 7" key="1">
    <citation type="submission" date="2019-09" db="EMBL/GenBank/DDBJ databases">
        <title>Segnochrobactrum spirostomi gen. nov., sp. nov., isolated from the ciliate Spirostomum cf. yagiui and description of a novel family, Segnochrobactraceae fam. nov. within the order Rhizobiales of the class Alphaproteobacteria.</title>
        <authorList>
            <person name="Akter S."/>
            <person name="Shazib S.U.A."/>
            <person name="Shin M.K."/>
        </authorList>
    </citation>
    <scope>NUCLEOTIDE SEQUENCE [LARGE SCALE GENOMIC DNA]</scope>
    <source>
        <strain evidence="6 7">Sp-1</strain>
    </source>
</reference>
<feature type="transmembrane region" description="Helical" evidence="4">
    <location>
        <begin position="391"/>
        <end position="412"/>
    </location>
</feature>
<dbReference type="InterPro" id="IPR050327">
    <property type="entry name" value="Proton-linked_MCT"/>
</dbReference>
<evidence type="ECO:0000256" key="1">
    <source>
        <dbReference type="ARBA" id="ARBA00022692"/>
    </source>
</evidence>
<dbReference type="Pfam" id="PF07690">
    <property type="entry name" value="MFS_1"/>
    <property type="match status" value="1"/>
</dbReference>
<dbReference type="AlphaFoldDB" id="A0A6A7Y4A0"/>
<feature type="transmembrane region" description="Helical" evidence="4">
    <location>
        <begin position="315"/>
        <end position="337"/>
    </location>
</feature>
<evidence type="ECO:0000313" key="7">
    <source>
        <dbReference type="Proteomes" id="UP000332515"/>
    </source>
</evidence>
<dbReference type="RefSeq" id="WP_153481255.1">
    <property type="nucleotide sequence ID" value="NZ_VWNA01000001.1"/>
</dbReference>
<feature type="transmembrane region" description="Helical" evidence="4">
    <location>
        <begin position="54"/>
        <end position="75"/>
    </location>
</feature>
<keyword evidence="1 4" id="KW-0812">Transmembrane</keyword>
<dbReference type="Gene3D" id="1.20.1250.20">
    <property type="entry name" value="MFS general substrate transporter like domains"/>
    <property type="match status" value="2"/>
</dbReference>
<evidence type="ECO:0000313" key="6">
    <source>
        <dbReference type="EMBL" id="MQT13207.1"/>
    </source>
</evidence>
<keyword evidence="2 4" id="KW-1133">Transmembrane helix</keyword>
<feature type="transmembrane region" description="Helical" evidence="4">
    <location>
        <begin position="82"/>
        <end position="101"/>
    </location>
</feature>
<accession>A0A6A7Y4A0</accession>
<evidence type="ECO:0000259" key="5">
    <source>
        <dbReference type="PROSITE" id="PS50850"/>
    </source>
</evidence>
<feature type="transmembrane region" description="Helical" evidence="4">
    <location>
        <begin position="237"/>
        <end position="261"/>
    </location>
</feature>
<dbReference type="Proteomes" id="UP000332515">
    <property type="component" value="Unassembled WGS sequence"/>
</dbReference>
<evidence type="ECO:0000256" key="3">
    <source>
        <dbReference type="ARBA" id="ARBA00023136"/>
    </source>
</evidence>
<evidence type="ECO:0000256" key="4">
    <source>
        <dbReference type="SAM" id="Phobius"/>
    </source>
</evidence>
<name>A0A6A7Y4A0_9HYPH</name>
<dbReference type="InterPro" id="IPR020846">
    <property type="entry name" value="MFS_dom"/>
</dbReference>
<dbReference type="SUPFAM" id="SSF103473">
    <property type="entry name" value="MFS general substrate transporter"/>
    <property type="match status" value="1"/>
</dbReference>
<feature type="transmembrane region" description="Helical" evidence="4">
    <location>
        <begin position="143"/>
        <end position="167"/>
    </location>
</feature>